<keyword evidence="4" id="KW-1185">Reference proteome</keyword>
<accession>A0ABQ3KCE0</accession>
<dbReference type="PANTHER" id="PTHR36194">
    <property type="entry name" value="S-LAYER-LIKE PROTEIN"/>
    <property type="match status" value="1"/>
</dbReference>
<evidence type="ECO:0000313" key="4">
    <source>
        <dbReference type="Proteomes" id="UP000632154"/>
    </source>
</evidence>
<dbReference type="PANTHER" id="PTHR36194:SF1">
    <property type="entry name" value="S-LAYER-LIKE PROTEIN"/>
    <property type="match status" value="1"/>
</dbReference>
<dbReference type="Proteomes" id="UP000632154">
    <property type="component" value="Unassembled WGS sequence"/>
</dbReference>
<dbReference type="EMBL" id="BNAL01000031">
    <property type="protein sequence ID" value="GHG08410.1"/>
    <property type="molecule type" value="Genomic_DNA"/>
</dbReference>
<dbReference type="InterPro" id="IPR025493">
    <property type="entry name" value="DUF4384"/>
</dbReference>
<feature type="chain" id="PRO_5045435786" evidence="1">
    <location>
        <begin position="23"/>
        <end position="281"/>
    </location>
</feature>
<evidence type="ECO:0000256" key="1">
    <source>
        <dbReference type="SAM" id="SignalP"/>
    </source>
</evidence>
<gene>
    <name evidence="3" type="ORF">GCM10017783_21260</name>
</gene>
<evidence type="ECO:0000313" key="3">
    <source>
        <dbReference type="EMBL" id="GHG08410.1"/>
    </source>
</evidence>
<evidence type="ECO:0000259" key="2">
    <source>
        <dbReference type="Pfam" id="PF14326"/>
    </source>
</evidence>
<sequence>MKKTLTLLTAALGAAAFSAADAAPQISTQSIIVNPVQTPLSVQVWTDRDTTGSRTPNYYVGDKIRLFTKTNENAYVYLFNVDPSGKVDLILPNNLQSGGNYLRAGETRVFPSAQDNFTFDIAAPYGVNKVLALASREKLNMNQIANFQSQNAFAAVNVSGQQGLAQALSIVVNPIQQTSWISDTAFYNVARTTQTPAPTTPVTSAPRPNFNLAVWRSTFRLNTTLDNVHAQYVSYLGNQGFQLRSTSRNGNRIYSTFARNGRTATVLIEQSGTSFSVKFAQ</sequence>
<feature type="signal peptide" evidence="1">
    <location>
        <begin position="1"/>
        <end position="22"/>
    </location>
</feature>
<keyword evidence="1" id="KW-0732">Signal</keyword>
<feature type="domain" description="DUF4384" evidence="2">
    <location>
        <begin position="58"/>
        <end position="137"/>
    </location>
</feature>
<comment type="caution">
    <text evidence="3">The sequence shown here is derived from an EMBL/GenBank/DDBJ whole genome shotgun (WGS) entry which is preliminary data.</text>
</comment>
<protein>
    <submittedName>
        <fullName evidence="3">S-layer protein</fullName>
    </submittedName>
</protein>
<organism evidence="3 4">
    <name type="scientific">Deinococcus piscis</name>
    <dbReference type="NCBI Taxonomy" id="394230"/>
    <lineage>
        <taxon>Bacteria</taxon>
        <taxon>Thermotogati</taxon>
        <taxon>Deinococcota</taxon>
        <taxon>Deinococci</taxon>
        <taxon>Deinococcales</taxon>
        <taxon>Deinococcaceae</taxon>
        <taxon>Deinococcus</taxon>
    </lineage>
</organism>
<reference evidence="4" key="1">
    <citation type="journal article" date="2019" name="Int. J. Syst. Evol. Microbiol.">
        <title>The Global Catalogue of Microorganisms (GCM) 10K type strain sequencing project: providing services to taxonomists for standard genome sequencing and annotation.</title>
        <authorList>
            <consortium name="The Broad Institute Genomics Platform"/>
            <consortium name="The Broad Institute Genome Sequencing Center for Infectious Disease"/>
            <person name="Wu L."/>
            <person name="Ma J."/>
        </authorList>
    </citation>
    <scope>NUCLEOTIDE SEQUENCE [LARGE SCALE GENOMIC DNA]</scope>
    <source>
        <strain evidence="4">CGMCC 1.18439</strain>
    </source>
</reference>
<name>A0ABQ3KCE0_9DEIO</name>
<proteinExistence type="predicted"/>
<dbReference type="RefSeq" id="WP_189643725.1">
    <property type="nucleotide sequence ID" value="NZ_BNAL01000031.1"/>
</dbReference>
<dbReference type="Pfam" id="PF14326">
    <property type="entry name" value="DUF4384"/>
    <property type="match status" value="1"/>
</dbReference>